<evidence type="ECO:0000313" key="2">
    <source>
        <dbReference type="EMBL" id="CUK25010.1"/>
    </source>
</evidence>
<dbReference type="InterPro" id="IPR007833">
    <property type="entry name" value="Capsule_polysaccharide_synth"/>
</dbReference>
<dbReference type="CDD" id="cd16440">
    <property type="entry name" value="beta_Kdo_transferase_KpsC_1"/>
    <property type="match status" value="1"/>
</dbReference>
<accession>A0A0P1IUZ9</accession>
<dbReference type="STRING" id="1715691.TA5113_02449"/>
<keyword evidence="1" id="KW-0175">Coiled coil</keyword>
<proteinExistence type="predicted"/>
<dbReference type="Proteomes" id="UP000051184">
    <property type="component" value="Unassembled WGS sequence"/>
</dbReference>
<gene>
    <name evidence="2" type="ORF">TA5114_00800</name>
</gene>
<evidence type="ECO:0000313" key="3">
    <source>
        <dbReference type="Proteomes" id="UP000051184"/>
    </source>
</evidence>
<feature type="coiled-coil region" evidence="1">
    <location>
        <begin position="311"/>
        <end position="338"/>
    </location>
</feature>
<name>A0A0P1IUZ9_9RHOB</name>
<dbReference type="CDD" id="cd16439">
    <property type="entry name" value="beta_Kdo_transferase_KpsC_2"/>
    <property type="match status" value="1"/>
</dbReference>
<organism evidence="2 3">
    <name type="scientific">Cognatishimia activa</name>
    <dbReference type="NCBI Taxonomy" id="1715691"/>
    <lineage>
        <taxon>Bacteria</taxon>
        <taxon>Pseudomonadati</taxon>
        <taxon>Pseudomonadota</taxon>
        <taxon>Alphaproteobacteria</taxon>
        <taxon>Rhodobacterales</taxon>
        <taxon>Paracoccaceae</taxon>
        <taxon>Cognatishimia</taxon>
    </lineage>
</organism>
<protein>
    <submittedName>
        <fullName evidence="2">Capsule polysaccharide biosynthesis protein</fullName>
    </submittedName>
</protein>
<dbReference type="RefSeq" id="WP_058314022.1">
    <property type="nucleotide sequence ID" value="NZ_CYTO01000024.1"/>
</dbReference>
<keyword evidence="3" id="KW-1185">Reference proteome</keyword>
<evidence type="ECO:0000256" key="1">
    <source>
        <dbReference type="SAM" id="Coils"/>
    </source>
</evidence>
<dbReference type="EMBL" id="CYUE01000006">
    <property type="protein sequence ID" value="CUK25010.1"/>
    <property type="molecule type" value="Genomic_DNA"/>
</dbReference>
<dbReference type="OrthoDB" id="543755at2"/>
<reference evidence="3" key="1">
    <citation type="submission" date="2015-09" db="EMBL/GenBank/DDBJ databases">
        <authorList>
            <person name="Rodrigo-Torres Lidia"/>
            <person name="Arahal R.David."/>
        </authorList>
    </citation>
    <scope>NUCLEOTIDE SEQUENCE [LARGE SCALE GENOMIC DNA]</scope>
    <source>
        <strain evidence="3">CECT 5114</strain>
    </source>
</reference>
<dbReference type="GO" id="GO:0000271">
    <property type="term" value="P:polysaccharide biosynthetic process"/>
    <property type="evidence" value="ECO:0007669"/>
    <property type="project" value="InterPro"/>
</dbReference>
<dbReference type="GO" id="GO:0015774">
    <property type="term" value="P:polysaccharide transport"/>
    <property type="evidence" value="ECO:0007669"/>
    <property type="project" value="InterPro"/>
</dbReference>
<dbReference type="Pfam" id="PF05159">
    <property type="entry name" value="Capsule_synth"/>
    <property type="match status" value="3"/>
</dbReference>
<dbReference type="AlphaFoldDB" id="A0A0P1IUZ9"/>
<sequence length="668" mass="74308">MDLFHEDNVQTAGEPTPRRLFVYNGGFLTQRRLRRILKLSGYQISLGLPGPDDLVGVWGKSPTSHRGEKIAADRDTEILRVEDAPLRSLFPGAKGEPPVGLFLDHKGVHFDPSTPSELETLLATHPLDDAALLNRARGCIARIKDAHLTKYAANPLDVAPPDPGYVLVIDQTRGDASVTASGAGDAHFKEMLVMAQEEHPGARVLIKTHPETQNGIRPGYFSEADCNERISLWDQPISPWVLFEGAVGVYTLSSQMGFEAIYAGHKPRVFGQPFYSGWGLTQDERPVPRRHRQLTKAQLFAASMMLYARWYDPYRDRLGELEDVISQLEAETRAWREDHQGWTGHGIRLWKRHHFQAFFGRYKRMRFGTGRGEHRPALTWGIKNGPEGSTRIEDGFLRSRGLGAELVPPLSMICDRSGIYYDPTHASDMEAYIAARESLRPDQDLRAQKLIERLRAQGLSKYNLGGDQPELPEGHLILVPGQVEDDASILLGTDEIKTNRALLEAARAANPDAKIIYKPHPDVLTGLRDGKVDDADQIADVVLENADMAWLLEQVQEVWTMTSLTGFEALLRGCKVTTLGAPFYAGWGLTNDLGKVPLRRQAEVSLQGLVHAALIDAPRYLDPMTGLPCSVEVAVERLSEGKLPRRGLANRLLSKTQGVFASRASLWR</sequence>